<dbReference type="Gene3D" id="3.30.565.10">
    <property type="entry name" value="Histidine kinase-like ATPase, C-terminal domain"/>
    <property type="match status" value="1"/>
</dbReference>
<dbReference type="OrthoDB" id="2514702at2"/>
<dbReference type="EMBL" id="CP002159">
    <property type="protein sequence ID" value="ADL56534.1"/>
    <property type="molecule type" value="Genomic_DNA"/>
</dbReference>
<keyword evidence="4" id="KW-1185">Reference proteome</keyword>
<feature type="domain" description="Signal transduction histidine kinase internal region" evidence="2">
    <location>
        <begin position="155"/>
        <end position="232"/>
    </location>
</feature>
<sequence>MNKARSIKQNYRLDALPDFRNLGVTLRILLLGNGMALIGALFQANGWSAMALQFMQIESLLTPVMLASLLLLWVGCAWLKKLAYWRGVLSVNIAVGLISTGIYVFGGELYRPDFGTDRGFELIRCLLTSLILCNLLLAYFRLRAQWLSRALDDGRLQVLRARIRPHFLYNTINAVLGILRTQPRRAETALEDMADLFRMAMSDEQDLVSLGNEIQLCRQYIALEQLRMEGRLRVEWIIKDLPDDTLIPAFLLQPLLENAVYHGIEPLIDGGCIHIMLQRSGASLQIRIDNPCPESNAVRSHEGNKIALQNIRERLALLFDAEASYQVLSSNNTYRVEINLPYLKEML</sequence>
<dbReference type="HOGENOM" id="CLU_020473_1_1_4"/>
<protein>
    <submittedName>
        <fullName evidence="3">Signal transduction histidine kinase, LytS</fullName>
    </submittedName>
</protein>
<dbReference type="Pfam" id="PF06580">
    <property type="entry name" value="His_kinase"/>
    <property type="match status" value="1"/>
</dbReference>
<keyword evidence="1" id="KW-0812">Transmembrane</keyword>
<dbReference type="Proteomes" id="UP000001235">
    <property type="component" value="Chromosome"/>
</dbReference>
<organism evidence="3 4">
    <name type="scientific">Gallionella capsiferriformans (strain ES-2)</name>
    <name type="common">Gallionella ferruginea capsiferriformans (strain ES-2)</name>
    <dbReference type="NCBI Taxonomy" id="395494"/>
    <lineage>
        <taxon>Bacteria</taxon>
        <taxon>Pseudomonadati</taxon>
        <taxon>Pseudomonadota</taxon>
        <taxon>Betaproteobacteria</taxon>
        <taxon>Nitrosomonadales</taxon>
        <taxon>Gallionellaceae</taxon>
        <taxon>Gallionella</taxon>
    </lineage>
</organism>
<feature type="transmembrane region" description="Helical" evidence="1">
    <location>
        <begin position="54"/>
        <end position="76"/>
    </location>
</feature>
<accession>D9SCF3</accession>
<dbReference type="PANTHER" id="PTHR34220">
    <property type="entry name" value="SENSOR HISTIDINE KINASE YPDA"/>
    <property type="match status" value="1"/>
</dbReference>
<feature type="transmembrane region" description="Helical" evidence="1">
    <location>
        <begin position="118"/>
        <end position="140"/>
    </location>
</feature>
<proteinExistence type="predicted"/>
<reference evidence="3 4" key="1">
    <citation type="submission" date="2010-08" db="EMBL/GenBank/DDBJ databases">
        <title>Complete sequence of Gallionella capsiferriformans ES-2.</title>
        <authorList>
            <consortium name="US DOE Joint Genome Institute"/>
            <person name="Lucas S."/>
            <person name="Copeland A."/>
            <person name="Lapidus A."/>
            <person name="Cheng J.-F."/>
            <person name="Bruce D."/>
            <person name="Goodwin L."/>
            <person name="Pitluck S."/>
            <person name="Chertkov O."/>
            <person name="Davenport K.W."/>
            <person name="Detter J.C."/>
            <person name="Han C."/>
            <person name="Tapia R."/>
            <person name="Land M."/>
            <person name="Hauser L."/>
            <person name="Chang Y.-J."/>
            <person name="Jeffries C."/>
            <person name="Kyrpides N."/>
            <person name="Ivanova N."/>
            <person name="Mikhailova N."/>
            <person name="Shelobolina E.S."/>
            <person name="Picardal F."/>
            <person name="Roden E."/>
            <person name="Emerson D."/>
            <person name="Woyke T."/>
        </authorList>
    </citation>
    <scope>NUCLEOTIDE SEQUENCE [LARGE SCALE GENOMIC DNA]</scope>
    <source>
        <strain evidence="3 4">ES-2</strain>
    </source>
</reference>
<dbReference type="AlphaFoldDB" id="D9SCF3"/>
<dbReference type="PANTHER" id="PTHR34220:SF7">
    <property type="entry name" value="SENSOR HISTIDINE KINASE YPDA"/>
    <property type="match status" value="1"/>
</dbReference>
<feature type="transmembrane region" description="Helical" evidence="1">
    <location>
        <begin position="83"/>
        <end position="106"/>
    </location>
</feature>
<evidence type="ECO:0000313" key="3">
    <source>
        <dbReference type="EMBL" id="ADL56534.1"/>
    </source>
</evidence>
<keyword evidence="3" id="KW-0808">Transferase</keyword>
<dbReference type="GO" id="GO:0000155">
    <property type="term" value="F:phosphorelay sensor kinase activity"/>
    <property type="evidence" value="ECO:0007669"/>
    <property type="project" value="InterPro"/>
</dbReference>
<keyword evidence="1" id="KW-1133">Transmembrane helix</keyword>
<dbReference type="STRING" id="395494.Galf_2535"/>
<dbReference type="InterPro" id="IPR050640">
    <property type="entry name" value="Bact_2-comp_sensor_kinase"/>
</dbReference>
<gene>
    <name evidence="3" type="ordered locus">Galf_2535</name>
</gene>
<keyword evidence="3" id="KW-0418">Kinase</keyword>
<name>D9SCF3_GALCS</name>
<keyword evidence="1" id="KW-0472">Membrane</keyword>
<dbReference type="GO" id="GO:0016020">
    <property type="term" value="C:membrane"/>
    <property type="evidence" value="ECO:0007669"/>
    <property type="project" value="InterPro"/>
</dbReference>
<dbReference type="eggNOG" id="COG2972">
    <property type="taxonomic scope" value="Bacteria"/>
</dbReference>
<dbReference type="KEGG" id="gca:Galf_2535"/>
<dbReference type="InterPro" id="IPR010559">
    <property type="entry name" value="Sig_transdc_His_kin_internal"/>
</dbReference>
<evidence type="ECO:0000259" key="2">
    <source>
        <dbReference type="Pfam" id="PF06580"/>
    </source>
</evidence>
<evidence type="ECO:0000256" key="1">
    <source>
        <dbReference type="SAM" id="Phobius"/>
    </source>
</evidence>
<evidence type="ECO:0000313" key="4">
    <source>
        <dbReference type="Proteomes" id="UP000001235"/>
    </source>
</evidence>
<dbReference type="SUPFAM" id="SSF55874">
    <property type="entry name" value="ATPase domain of HSP90 chaperone/DNA topoisomerase II/histidine kinase"/>
    <property type="match status" value="1"/>
</dbReference>
<dbReference type="InterPro" id="IPR036890">
    <property type="entry name" value="HATPase_C_sf"/>
</dbReference>
<feature type="transmembrane region" description="Helical" evidence="1">
    <location>
        <begin position="21"/>
        <end position="42"/>
    </location>
</feature>
<dbReference type="RefSeq" id="WP_013294454.1">
    <property type="nucleotide sequence ID" value="NC_014394.1"/>
</dbReference>